<proteinExistence type="inferred from homology"/>
<evidence type="ECO:0000256" key="1">
    <source>
        <dbReference type="ARBA" id="ARBA00004448"/>
    </source>
</evidence>
<feature type="transmembrane region" description="Helical" evidence="12">
    <location>
        <begin position="240"/>
        <end position="260"/>
    </location>
</feature>
<name>A0A0P0LDK3_DIPOR</name>
<keyword evidence="4 11" id="KW-0812">Transmembrane</keyword>
<sequence length="268" mass="30712">MTHQTHAYHMVNPSPWPLTGAMSALLLTSGMVMWFHYQSITLLLLGISSNILTMYQWWRDVIREGTFQGHHTPVVQKGLRYGMVLFIISEVFFFAGFFWAFYHSSLAPTPELGGCWPPTGIIPLNPLDVPLLNTSVLLASGVSITWAHHSLMEGNRIPMIQALFITIILGIYFTILQASEYMETTFTISDSVYGSTFFMATGFHGLHVMIGTTFLIVCLIRQIHFHFTSTHHFGFEAAAWYWHFVDVVWLFLYISIYWWGSYFSSMIQ</sequence>
<feature type="transmembrane region" description="Helical" evidence="12">
    <location>
        <begin position="159"/>
        <end position="177"/>
    </location>
</feature>
<protein>
    <recommendedName>
        <fullName evidence="3 11">Cytochrome c oxidase subunit 3</fullName>
    </recommendedName>
</protein>
<comment type="function">
    <text evidence="11">Component of the cytochrome c oxidase, the last enzyme in the mitochondrial electron transport chain which drives oxidative phosphorylation. The respiratory chain contains 3 multisubunit complexes succinate dehydrogenase (complex II, CII), ubiquinol-cytochrome c oxidoreductase (cytochrome b-c1 complex, complex III, CIII) and cytochrome c oxidase (complex IV, CIV), that cooperate to transfer electrons derived from NADH and succinate to molecular oxygen, creating an electrochemical gradient over the inner membrane that drives transmembrane transport and the ATP synthase. Cytochrome c oxidase is the component of the respiratory chain that catalyzes the reduction of oxygen to water. Electrons originating from reduced cytochrome c in the intermembrane space (IMS) are transferred via the dinuclear copper A center (CU(A)) of subunit 2 and heme A of subunit 1 to the active site in subunit 1, a binuclear center (BNC) formed by heme A3 and copper B (CU(B)). The BNC reduces molecular oxygen to 2 water molecules using 4 electrons from cytochrome c in the IMS and 4 protons from the mitochondrial matrix.</text>
</comment>
<evidence type="ECO:0000256" key="6">
    <source>
        <dbReference type="ARBA" id="ARBA00022967"/>
    </source>
</evidence>
<feature type="transmembrane region" description="Helical" evidence="12">
    <location>
        <begin position="16"/>
        <end position="34"/>
    </location>
</feature>
<dbReference type="Gene3D" id="1.20.120.80">
    <property type="entry name" value="Cytochrome c oxidase, subunit III, four-helix bundle"/>
    <property type="match status" value="1"/>
</dbReference>
<dbReference type="InterPro" id="IPR035973">
    <property type="entry name" value="Cyt_c_oxidase_su3-like_sf"/>
</dbReference>
<dbReference type="GO" id="GO:0004129">
    <property type="term" value="F:cytochrome-c oxidase activity"/>
    <property type="evidence" value="ECO:0007669"/>
    <property type="project" value="UniProtKB-EC"/>
</dbReference>
<evidence type="ECO:0000256" key="3">
    <source>
        <dbReference type="ARBA" id="ARBA00015944"/>
    </source>
</evidence>
<comment type="similarity">
    <text evidence="2 11">Belongs to the cytochrome c oxidase subunit 3 family.</text>
</comment>
<dbReference type="InterPro" id="IPR000298">
    <property type="entry name" value="Cyt_c_oxidase-like_su3"/>
</dbReference>
<evidence type="ECO:0000256" key="7">
    <source>
        <dbReference type="ARBA" id="ARBA00022989"/>
    </source>
</evidence>
<evidence type="ECO:0000256" key="4">
    <source>
        <dbReference type="ARBA" id="ARBA00022692"/>
    </source>
</evidence>
<keyword evidence="8 11" id="KW-0496">Mitochondrion</keyword>
<feature type="transmembrane region" description="Helical" evidence="12">
    <location>
        <begin position="197"/>
        <end position="220"/>
    </location>
</feature>
<comment type="catalytic activity">
    <reaction evidence="10">
        <text>4 Fe(II)-[cytochrome c] + O2 + 8 H(+)(in) = 4 Fe(III)-[cytochrome c] + 2 H2O + 4 H(+)(out)</text>
        <dbReference type="Rhea" id="RHEA:11436"/>
        <dbReference type="Rhea" id="RHEA-COMP:10350"/>
        <dbReference type="Rhea" id="RHEA-COMP:14399"/>
        <dbReference type="ChEBI" id="CHEBI:15377"/>
        <dbReference type="ChEBI" id="CHEBI:15378"/>
        <dbReference type="ChEBI" id="CHEBI:15379"/>
        <dbReference type="ChEBI" id="CHEBI:29033"/>
        <dbReference type="ChEBI" id="CHEBI:29034"/>
        <dbReference type="EC" id="7.1.1.9"/>
    </reaction>
    <physiologicalReaction direction="left-to-right" evidence="10">
        <dbReference type="Rhea" id="RHEA:11437"/>
    </physiologicalReaction>
</comment>
<evidence type="ECO:0000256" key="2">
    <source>
        <dbReference type="ARBA" id="ARBA00010581"/>
    </source>
</evidence>
<organism evidence="14">
    <name type="scientific">Dipodomys ordii</name>
    <name type="common">Ord's kangaroo rat</name>
    <dbReference type="NCBI Taxonomy" id="10020"/>
    <lineage>
        <taxon>Eukaryota</taxon>
        <taxon>Metazoa</taxon>
        <taxon>Chordata</taxon>
        <taxon>Craniata</taxon>
        <taxon>Vertebrata</taxon>
        <taxon>Euteleostomi</taxon>
        <taxon>Mammalia</taxon>
        <taxon>Eutheria</taxon>
        <taxon>Euarchontoglires</taxon>
        <taxon>Glires</taxon>
        <taxon>Rodentia</taxon>
        <taxon>Castorimorpha</taxon>
        <taxon>Heteromyidae</taxon>
        <taxon>Dipodomyinae</taxon>
        <taxon>Dipodomys</taxon>
    </lineage>
</organism>
<dbReference type="AlphaFoldDB" id="A0A0P0LDK3"/>
<geneLocation type="mitochondrion" evidence="14"/>
<keyword evidence="5" id="KW-0999">Mitochondrion inner membrane</keyword>
<feature type="transmembrane region" description="Helical" evidence="12">
    <location>
        <begin position="40"/>
        <end position="58"/>
    </location>
</feature>
<dbReference type="SUPFAM" id="SSF81452">
    <property type="entry name" value="Cytochrome c oxidase subunit III-like"/>
    <property type="match status" value="1"/>
</dbReference>
<keyword evidence="7 12" id="KW-1133">Transmembrane helix</keyword>
<dbReference type="GO" id="GO:0045277">
    <property type="term" value="C:respiratory chain complex IV"/>
    <property type="evidence" value="ECO:0007669"/>
    <property type="project" value="UniProtKB-ARBA"/>
</dbReference>
<dbReference type="InterPro" id="IPR033945">
    <property type="entry name" value="Cyt_c_oxase_su3_dom"/>
</dbReference>
<dbReference type="CDD" id="cd01665">
    <property type="entry name" value="Cyt_c_Oxidase_III"/>
    <property type="match status" value="1"/>
</dbReference>
<evidence type="ECO:0000256" key="12">
    <source>
        <dbReference type="SAM" id="Phobius"/>
    </source>
</evidence>
<dbReference type="EMBL" id="KT327176">
    <property type="protein sequence ID" value="ALK48515.1"/>
    <property type="molecule type" value="Genomic_DNA"/>
</dbReference>
<feature type="domain" description="Heme-copper oxidase subunit III family profile" evidence="13">
    <location>
        <begin position="4"/>
        <end position="261"/>
    </location>
</feature>
<accession>A0A0P0LDK3</accession>
<comment type="subcellular location">
    <subcellularLocation>
        <location evidence="1">Mitochondrion inner membrane</location>
        <topology evidence="1">Multi-pass membrane protein</topology>
    </subcellularLocation>
</comment>
<dbReference type="PROSITE" id="PS50253">
    <property type="entry name" value="COX3"/>
    <property type="match status" value="1"/>
</dbReference>
<dbReference type="FunFam" id="1.10.287.70:FF:000048">
    <property type="entry name" value="Cytochrome c oxidase subunit 3"/>
    <property type="match status" value="1"/>
</dbReference>
<evidence type="ECO:0000256" key="8">
    <source>
        <dbReference type="ARBA" id="ARBA00023128"/>
    </source>
</evidence>
<dbReference type="PANTHER" id="PTHR11403:SF7">
    <property type="entry name" value="CYTOCHROME C OXIDASE SUBUNIT 3"/>
    <property type="match status" value="1"/>
</dbReference>
<dbReference type="PANTHER" id="PTHR11403">
    <property type="entry name" value="CYTOCHROME C OXIDASE SUBUNIT III"/>
    <property type="match status" value="1"/>
</dbReference>
<evidence type="ECO:0000256" key="9">
    <source>
        <dbReference type="ARBA" id="ARBA00023136"/>
    </source>
</evidence>
<dbReference type="Gene3D" id="1.10.287.70">
    <property type="match status" value="1"/>
</dbReference>
<evidence type="ECO:0000256" key="11">
    <source>
        <dbReference type="RuleBase" id="RU003375"/>
    </source>
</evidence>
<dbReference type="InterPro" id="IPR024791">
    <property type="entry name" value="Cyt_c/ubiquinol_Oxase_su3"/>
</dbReference>
<feature type="transmembrane region" description="Helical" evidence="12">
    <location>
        <begin position="79"/>
        <end position="102"/>
    </location>
</feature>
<reference evidence="14" key="1">
    <citation type="submission" date="2015-07" db="EMBL/GenBank/DDBJ databases">
        <authorList>
            <person name="Cajimat M.N.B."/>
            <person name="Milazzo M.L."/>
            <person name="Fulhorst C.F."/>
        </authorList>
    </citation>
    <scope>NUCLEOTIDE SEQUENCE</scope>
</reference>
<evidence type="ECO:0000256" key="10">
    <source>
        <dbReference type="ARBA" id="ARBA00049512"/>
    </source>
</evidence>
<evidence type="ECO:0000313" key="14">
    <source>
        <dbReference type="EMBL" id="ALK48515.1"/>
    </source>
</evidence>
<evidence type="ECO:0000259" key="13">
    <source>
        <dbReference type="PROSITE" id="PS50253"/>
    </source>
</evidence>
<dbReference type="InterPro" id="IPR013833">
    <property type="entry name" value="Cyt_c_oxidase_su3_a-hlx"/>
</dbReference>
<evidence type="ECO:0000256" key="5">
    <source>
        <dbReference type="ARBA" id="ARBA00022792"/>
    </source>
</evidence>
<keyword evidence="9 12" id="KW-0472">Membrane</keyword>
<keyword evidence="6" id="KW-1278">Translocase</keyword>
<dbReference type="Pfam" id="PF00510">
    <property type="entry name" value="COX3"/>
    <property type="match status" value="1"/>
</dbReference>
<dbReference type="GO" id="GO:0006123">
    <property type="term" value="P:mitochondrial electron transport, cytochrome c to oxygen"/>
    <property type="evidence" value="ECO:0007669"/>
    <property type="project" value="TreeGrafter"/>
</dbReference>
<gene>
    <name evidence="14" type="primary">COX3</name>
</gene>
<dbReference type="GO" id="GO:0005743">
    <property type="term" value="C:mitochondrial inner membrane"/>
    <property type="evidence" value="ECO:0007669"/>
    <property type="project" value="UniProtKB-SubCell"/>
</dbReference>
<dbReference type="FunFam" id="1.20.120.80:FF:000002">
    <property type="entry name" value="Cytochrome c oxidase subunit 3"/>
    <property type="match status" value="1"/>
</dbReference>